<proteinExistence type="predicted"/>
<dbReference type="Proteomes" id="UP000267400">
    <property type="component" value="Unassembled WGS sequence"/>
</dbReference>
<dbReference type="AlphaFoldDB" id="A0A3S0KP88"/>
<accession>A0A3S0KP88</accession>
<evidence type="ECO:0000313" key="2">
    <source>
        <dbReference type="Proteomes" id="UP000267400"/>
    </source>
</evidence>
<dbReference type="PROSITE" id="PS51257">
    <property type="entry name" value="PROKAR_LIPOPROTEIN"/>
    <property type="match status" value="1"/>
</dbReference>
<protein>
    <submittedName>
        <fullName evidence="1">Uncharacterized protein</fullName>
    </submittedName>
</protein>
<name>A0A3S0KP88_9GAMM</name>
<comment type="caution">
    <text evidence="1">The sequence shown here is derived from an EMBL/GenBank/DDBJ whole genome shotgun (WGS) entry which is preliminary data.</text>
</comment>
<reference evidence="1 2" key="1">
    <citation type="submission" date="2018-12" db="EMBL/GenBank/DDBJ databases">
        <authorList>
            <person name="Yu L."/>
        </authorList>
    </citation>
    <scope>NUCLEOTIDE SEQUENCE [LARGE SCALE GENOMIC DNA]</scope>
    <source>
        <strain evidence="1 2">11S</strain>
    </source>
</reference>
<evidence type="ECO:0000313" key="1">
    <source>
        <dbReference type="EMBL" id="RTR00466.1"/>
    </source>
</evidence>
<keyword evidence="2" id="KW-1185">Reference proteome</keyword>
<gene>
    <name evidence="1" type="ORF">EKG36_15790</name>
</gene>
<sequence length="74" mass="8533">MLASRAATGPIPGAVFSCERRGRDVHEALDSKCCPRRRAEEAHRQVFFYVHGGRRLPEEVFVLARRLTILKERR</sequence>
<dbReference type="EMBL" id="RXNS01000016">
    <property type="protein sequence ID" value="RTR00466.1"/>
    <property type="molecule type" value="Genomic_DNA"/>
</dbReference>
<dbReference type="OrthoDB" id="9797755at2"/>
<organism evidence="1 2">
    <name type="scientific">Halomonas nitroreducens</name>
    <dbReference type="NCBI Taxonomy" id="447425"/>
    <lineage>
        <taxon>Bacteria</taxon>
        <taxon>Pseudomonadati</taxon>
        <taxon>Pseudomonadota</taxon>
        <taxon>Gammaproteobacteria</taxon>
        <taxon>Oceanospirillales</taxon>
        <taxon>Halomonadaceae</taxon>
        <taxon>Halomonas</taxon>
    </lineage>
</organism>
<dbReference type="RefSeq" id="WP_126485821.1">
    <property type="nucleotide sequence ID" value="NZ_RXNS01000016.1"/>
</dbReference>